<feature type="compositionally biased region" description="Basic and acidic residues" evidence="14">
    <location>
        <begin position="324"/>
        <end position="359"/>
    </location>
</feature>
<reference evidence="16" key="2">
    <citation type="submission" date="2021-04" db="EMBL/GenBank/DDBJ databases">
        <authorList>
            <person name="Gilroy R."/>
        </authorList>
    </citation>
    <scope>NUCLEOTIDE SEQUENCE</scope>
    <source>
        <strain evidence="16">378</strain>
    </source>
</reference>
<accession>A0A948X0H7</accession>
<dbReference type="InterPro" id="IPR034733">
    <property type="entry name" value="AcCoA_carboxyl_beta"/>
</dbReference>
<evidence type="ECO:0000256" key="10">
    <source>
        <dbReference type="ARBA" id="ARBA00023098"/>
    </source>
</evidence>
<evidence type="ECO:0000256" key="6">
    <source>
        <dbReference type="ARBA" id="ARBA00022771"/>
    </source>
</evidence>
<evidence type="ECO:0000256" key="3">
    <source>
        <dbReference type="ARBA" id="ARBA00022679"/>
    </source>
</evidence>
<feature type="zinc finger region" description="C4-type" evidence="13">
    <location>
        <begin position="30"/>
        <end position="52"/>
    </location>
</feature>
<dbReference type="GO" id="GO:0009329">
    <property type="term" value="C:acetate CoA-transferase complex"/>
    <property type="evidence" value="ECO:0007669"/>
    <property type="project" value="TreeGrafter"/>
</dbReference>
<keyword evidence="6 13" id="KW-0863">Zinc-finger</keyword>
<keyword evidence="16" id="KW-0436">Ligase</keyword>
<keyword evidence="13" id="KW-0963">Cytoplasm</keyword>
<dbReference type="SUPFAM" id="SSF52096">
    <property type="entry name" value="ClpP/crotonase"/>
    <property type="match status" value="1"/>
</dbReference>
<sequence length="380" mass="41526">MSWIDNIKTVFNKNTDSSKHEIPEGVWTKCAACNQVLYRSELERNLNVCPKCGHHMRIKARVRLDSFLDPEGRVELGESFEPVDILRFKDSKRYKDRLAAAQKNTGEKDAIVVEKGTLKGIPVVACAFEFNFMGGSMGAVVGARFCLAAKTCIEEQRALVCFATSGGARMQESLISLMQMAKTSAALARMSDHHLPFISVMSDPTMGGVSASLAMLGDINVAEPHALIGFAGPRVIEQTVREKLPEGFQLAEFLLEKGAIDMIVPRHQMREQLSELLAKLLNYHLEGEVYVPNTQTLDVVSLPQAAVAEESDTATTKKKRTTKAKADDKAVEDKAEDKSAEAKNADKDADKGEDADSSAKKAATKSTATTRRRTTSSAKS</sequence>
<dbReference type="InterPro" id="IPR011762">
    <property type="entry name" value="COA_CT_N"/>
</dbReference>
<evidence type="ECO:0000259" key="15">
    <source>
        <dbReference type="PROSITE" id="PS50980"/>
    </source>
</evidence>
<comment type="subunit">
    <text evidence="13">Acetyl-CoA carboxylase is a heterohexamer composed of biotin carboxyl carrier protein (AccB), biotin carboxylase (AccC) and two subunits each of ACCase subunit alpha (AccA) and ACCase subunit beta (AccD).</text>
</comment>
<evidence type="ECO:0000256" key="4">
    <source>
        <dbReference type="ARBA" id="ARBA00022723"/>
    </source>
</evidence>
<keyword evidence="5 13" id="KW-0547">Nucleotide-binding</keyword>
<reference evidence="16" key="1">
    <citation type="journal article" date="2021" name="PeerJ">
        <title>Extensive microbial diversity within the chicken gut microbiome revealed by metagenomics and culture.</title>
        <authorList>
            <person name="Gilroy R."/>
            <person name="Ravi A."/>
            <person name="Getino M."/>
            <person name="Pursley I."/>
            <person name="Horton D.L."/>
            <person name="Alikhan N.F."/>
            <person name="Baker D."/>
            <person name="Gharbi K."/>
            <person name="Hall N."/>
            <person name="Watson M."/>
            <person name="Adriaenssens E.M."/>
            <person name="Foster-Nyarko E."/>
            <person name="Jarju S."/>
            <person name="Secka A."/>
            <person name="Antonio M."/>
            <person name="Oren A."/>
            <person name="Chaudhuri R.R."/>
            <person name="La Ragione R."/>
            <person name="Hildebrand F."/>
            <person name="Pallen M.J."/>
        </authorList>
    </citation>
    <scope>NUCLEOTIDE SEQUENCE</scope>
    <source>
        <strain evidence="16">378</strain>
    </source>
</reference>
<dbReference type="GO" id="GO:0008270">
    <property type="term" value="F:zinc ion binding"/>
    <property type="evidence" value="ECO:0007669"/>
    <property type="project" value="UniProtKB-UniRule"/>
</dbReference>
<evidence type="ECO:0000313" key="17">
    <source>
        <dbReference type="Proteomes" id="UP000733611"/>
    </source>
</evidence>
<keyword evidence="4 13" id="KW-0479">Metal-binding</keyword>
<feature type="domain" description="CoA carboxyltransferase N-terminal" evidence="15">
    <location>
        <begin position="26"/>
        <end position="295"/>
    </location>
</feature>
<evidence type="ECO:0000256" key="13">
    <source>
        <dbReference type="HAMAP-Rule" id="MF_01395"/>
    </source>
</evidence>
<feature type="compositionally biased region" description="Low complexity" evidence="14">
    <location>
        <begin position="360"/>
        <end position="380"/>
    </location>
</feature>
<dbReference type="GO" id="GO:0005524">
    <property type="term" value="F:ATP binding"/>
    <property type="evidence" value="ECO:0007669"/>
    <property type="project" value="UniProtKB-KW"/>
</dbReference>
<keyword evidence="8 13" id="KW-0862">Zinc</keyword>
<feature type="binding site" evidence="13">
    <location>
        <position position="33"/>
    </location>
    <ligand>
        <name>Zn(2+)</name>
        <dbReference type="ChEBI" id="CHEBI:29105"/>
    </ligand>
</feature>
<dbReference type="Gene3D" id="3.90.226.10">
    <property type="entry name" value="2-enoyl-CoA Hydratase, Chain A, domain 1"/>
    <property type="match status" value="1"/>
</dbReference>
<feature type="binding site" evidence="13">
    <location>
        <position position="52"/>
    </location>
    <ligand>
        <name>Zn(2+)</name>
        <dbReference type="ChEBI" id="CHEBI:29105"/>
    </ligand>
</feature>
<keyword evidence="7 13" id="KW-0276">Fatty acid metabolism</keyword>
<keyword evidence="9 13" id="KW-0067">ATP-binding</keyword>
<evidence type="ECO:0000256" key="11">
    <source>
        <dbReference type="ARBA" id="ARBA00023160"/>
    </source>
</evidence>
<dbReference type="GO" id="GO:0003989">
    <property type="term" value="F:acetyl-CoA carboxylase activity"/>
    <property type="evidence" value="ECO:0007669"/>
    <property type="project" value="InterPro"/>
</dbReference>
<dbReference type="GO" id="GO:2001295">
    <property type="term" value="P:malonyl-CoA biosynthetic process"/>
    <property type="evidence" value="ECO:0007669"/>
    <property type="project" value="UniProtKB-UniRule"/>
</dbReference>
<evidence type="ECO:0000256" key="8">
    <source>
        <dbReference type="ARBA" id="ARBA00022833"/>
    </source>
</evidence>
<feature type="binding site" evidence="13">
    <location>
        <position position="49"/>
    </location>
    <ligand>
        <name>Zn(2+)</name>
        <dbReference type="ChEBI" id="CHEBI:29105"/>
    </ligand>
</feature>
<dbReference type="Pfam" id="PF17848">
    <property type="entry name" value="Zn_ribbon_ACC"/>
    <property type="match status" value="1"/>
</dbReference>
<dbReference type="PROSITE" id="PS50980">
    <property type="entry name" value="COA_CT_NTER"/>
    <property type="match status" value="1"/>
</dbReference>
<dbReference type="InterPro" id="IPR029045">
    <property type="entry name" value="ClpP/crotonase-like_dom_sf"/>
</dbReference>
<protein>
    <recommendedName>
        <fullName evidence="13">Acetyl-coenzyme A carboxylase carboxyl transferase subunit beta</fullName>
        <shortName evidence="13">ACCase subunit beta</shortName>
        <shortName evidence="13">Acetyl-CoA carboxylase carboxyltransferase subunit beta</shortName>
        <ecNumber evidence="13">2.1.3.15</ecNumber>
    </recommendedName>
</protein>
<evidence type="ECO:0000256" key="5">
    <source>
        <dbReference type="ARBA" id="ARBA00022741"/>
    </source>
</evidence>
<dbReference type="InterPro" id="IPR000438">
    <property type="entry name" value="Acetyl_CoA_COase_Trfase_b_su"/>
</dbReference>
<comment type="pathway">
    <text evidence="13">Lipid metabolism; malonyl-CoA biosynthesis; malonyl-CoA from acetyl-CoA: step 1/1.</text>
</comment>
<dbReference type="PANTHER" id="PTHR42995:SF5">
    <property type="entry name" value="ACETYL-COENZYME A CARBOXYLASE CARBOXYL TRANSFERASE SUBUNIT BETA, CHLOROPLASTIC"/>
    <property type="match status" value="1"/>
</dbReference>
<dbReference type="EMBL" id="JAHLFE010000014">
    <property type="protein sequence ID" value="MBU3843401.1"/>
    <property type="molecule type" value="Genomic_DNA"/>
</dbReference>
<evidence type="ECO:0000256" key="7">
    <source>
        <dbReference type="ARBA" id="ARBA00022832"/>
    </source>
</evidence>
<dbReference type="NCBIfam" id="TIGR00515">
    <property type="entry name" value="accD"/>
    <property type="match status" value="1"/>
</dbReference>
<comment type="catalytic activity">
    <reaction evidence="13">
        <text>N(6)-carboxybiotinyl-L-lysyl-[protein] + acetyl-CoA = N(6)-biotinyl-L-lysyl-[protein] + malonyl-CoA</text>
        <dbReference type="Rhea" id="RHEA:54728"/>
        <dbReference type="Rhea" id="RHEA-COMP:10505"/>
        <dbReference type="Rhea" id="RHEA-COMP:10506"/>
        <dbReference type="ChEBI" id="CHEBI:57288"/>
        <dbReference type="ChEBI" id="CHEBI:57384"/>
        <dbReference type="ChEBI" id="CHEBI:83144"/>
        <dbReference type="ChEBI" id="CHEBI:83145"/>
        <dbReference type="EC" id="2.1.3.15"/>
    </reaction>
</comment>
<evidence type="ECO:0000256" key="1">
    <source>
        <dbReference type="ARBA" id="ARBA00004496"/>
    </source>
</evidence>
<dbReference type="Pfam" id="PF01039">
    <property type="entry name" value="Carboxyl_trans"/>
    <property type="match status" value="1"/>
</dbReference>
<dbReference type="GO" id="GO:0006633">
    <property type="term" value="P:fatty acid biosynthetic process"/>
    <property type="evidence" value="ECO:0007669"/>
    <property type="project" value="UniProtKB-KW"/>
</dbReference>
<organism evidence="16 17">
    <name type="scientific">Candidatus Anaerobiospirillum pullicola</name>
    <dbReference type="NCBI Taxonomy" id="2838451"/>
    <lineage>
        <taxon>Bacteria</taxon>
        <taxon>Pseudomonadati</taxon>
        <taxon>Pseudomonadota</taxon>
        <taxon>Gammaproteobacteria</taxon>
        <taxon>Aeromonadales</taxon>
        <taxon>Succinivibrionaceae</taxon>
        <taxon>Anaerobiospirillum</taxon>
    </lineage>
</organism>
<feature type="region of interest" description="Disordered" evidence="14">
    <location>
        <begin position="307"/>
        <end position="380"/>
    </location>
</feature>
<comment type="cofactor">
    <cofactor evidence="13">
        <name>Zn(2+)</name>
        <dbReference type="ChEBI" id="CHEBI:29105"/>
    </cofactor>
    <text evidence="13">Binds 1 zinc ion per subunit.</text>
</comment>
<dbReference type="EC" id="2.1.3.15" evidence="13"/>
<keyword evidence="11 13" id="KW-0275">Fatty acid biosynthesis</keyword>
<proteinExistence type="inferred from homology"/>
<keyword evidence="2 13" id="KW-0444">Lipid biosynthesis</keyword>
<dbReference type="Proteomes" id="UP000733611">
    <property type="component" value="Unassembled WGS sequence"/>
</dbReference>
<evidence type="ECO:0000256" key="12">
    <source>
        <dbReference type="ARBA" id="ARBA00025280"/>
    </source>
</evidence>
<dbReference type="PRINTS" id="PR01070">
    <property type="entry name" value="ACCCTRFRASEB"/>
</dbReference>
<comment type="function">
    <text evidence="12 13">Component of the acetyl coenzyme A carboxylase (ACC) complex. Biotin carboxylase (BC) catalyzes the carboxylation of biotin on its carrier protein (BCCP) and then the CO(2) group is transferred by the transcarboxylase to acetyl-CoA to form malonyl-CoA.</text>
</comment>
<dbReference type="InterPro" id="IPR041010">
    <property type="entry name" value="Znf-ACC"/>
</dbReference>
<dbReference type="GO" id="GO:0016743">
    <property type="term" value="F:carboxyl- or carbamoyltransferase activity"/>
    <property type="evidence" value="ECO:0007669"/>
    <property type="project" value="UniProtKB-UniRule"/>
</dbReference>
<evidence type="ECO:0000256" key="9">
    <source>
        <dbReference type="ARBA" id="ARBA00022840"/>
    </source>
</evidence>
<keyword evidence="3 13" id="KW-0808">Transferase</keyword>
<comment type="caution">
    <text evidence="16">The sequence shown here is derived from an EMBL/GenBank/DDBJ whole genome shotgun (WGS) entry which is preliminary data.</text>
</comment>
<gene>
    <name evidence="13 16" type="primary">accD</name>
    <name evidence="16" type="ORF">H9847_00795</name>
</gene>
<dbReference type="HAMAP" id="MF_01395">
    <property type="entry name" value="AcetylCoA_CT_beta"/>
    <property type="match status" value="1"/>
</dbReference>
<keyword evidence="10 13" id="KW-0443">Lipid metabolism</keyword>
<name>A0A948X0H7_9GAMM</name>
<comment type="similarity">
    <text evidence="13">Belongs to the AccD/PCCB family.</text>
</comment>
<evidence type="ECO:0000313" key="16">
    <source>
        <dbReference type="EMBL" id="MBU3843401.1"/>
    </source>
</evidence>
<evidence type="ECO:0000256" key="14">
    <source>
        <dbReference type="SAM" id="MobiDB-lite"/>
    </source>
</evidence>
<comment type="subcellular location">
    <subcellularLocation>
        <location evidence="1 13">Cytoplasm</location>
    </subcellularLocation>
</comment>
<evidence type="ECO:0000256" key="2">
    <source>
        <dbReference type="ARBA" id="ARBA00022516"/>
    </source>
</evidence>
<dbReference type="PANTHER" id="PTHR42995">
    <property type="entry name" value="ACETYL-COENZYME A CARBOXYLASE CARBOXYL TRANSFERASE SUBUNIT BETA, CHLOROPLASTIC"/>
    <property type="match status" value="1"/>
</dbReference>
<feature type="binding site" evidence="13">
    <location>
        <position position="30"/>
    </location>
    <ligand>
        <name>Zn(2+)</name>
        <dbReference type="ChEBI" id="CHEBI:29105"/>
    </ligand>
</feature>
<dbReference type="AlphaFoldDB" id="A0A948X0H7"/>